<comment type="caution">
    <text evidence="2">The sequence shown here is derived from an EMBL/GenBank/DDBJ whole genome shotgun (WGS) entry which is preliminary data.</text>
</comment>
<name>A0A372GK15_9ACTN</name>
<feature type="signal peptide" evidence="1">
    <location>
        <begin position="1"/>
        <end position="16"/>
    </location>
</feature>
<keyword evidence="3" id="KW-1185">Reference proteome</keyword>
<proteinExistence type="predicted"/>
<evidence type="ECO:0000313" key="2">
    <source>
        <dbReference type="EMBL" id="RFS85522.1"/>
    </source>
</evidence>
<dbReference type="OrthoDB" id="3626511at2"/>
<evidence type="ECO:0000313" key="3">
    <source>
        <dbReference type="Proteomes" id="UP000262882"/>
    </source>
</evidence>
<dbReference type="Proteomes" id="UP000262882">
    <property type="component" value="Unassembled WGS sequence"/>
</dbReference>
<accession>A0A372GK15</accession>
<dbReference type="RefSeq" id="WP_117399378.1">
    <property type="nucleotide sequence ID" value="NZ_QVNQ01000003.1"/>
</dbReference>
<organism evidence="2 3">
    <name type="scientific">Actinomadura spongiicola</name>
    <dbReference type="NCBI Taxonomy" id="2303421"/>
    <lineage>
        <taxon>Bacteria</taxon>
        <taxon>Bacillati</taxon>
        <taxon>Actinomycetota</taxon>
        <taxon>Actinomycetes</taxon>
        <taxon>Streptosporangiales</taxon>
        <taxon>Thermomonosporaceae</taxon>
        <taxon>Actinomadura</taxon>
    </lineage>
</organism>
<gene>
    <name evidence="2" type="ORF">D0T12_10855</name>
</gene>
<evidence type="ECO:0000256" key="1">
    <source>
        <dbReference type="SAM" id="SignalP"/>
    </source>
</evidence>
<reference evidence="2 3" key="1">
    <citation type="submission" date="2018-08" db="EMBL/GenBank/DDBJ databases">
        <title>Actinomadura spongicola sp. nov., isolated from marine sponge Leucetta chagosensis.</title>
        <authorList>
            <person name="Li L."/>
            <person name="Lin H.W."/>
        </authorList>
    </citation>
    <scope>NUCLEOTIDE SEQUENCE [LARGE SCALE GENOMIC DNA]</scope>
    <source>
        <strain evidence="2 3">LHW52907</strain>
    </source>
</reference>
<dbReference type="EMBL" id="QVNQ01000003">
    <property type="protein sequence ID" value="RFS85522.1"/>
    <property type="molecule type" value="Genomic_DNA"/>
</dbReference>
<keyword evidence="1" id="KW-0732">Signal</keyword>
<protein>
    <recommendedName>
        <fullName evidence="4">GerMN domain-containing protein</fullName>
    </recommendedName>
</protein>
<feature type="chain" id="PRO_5039413325" description="GerMN domain-containing protein" evidence="1">
    <location>
        <begin position="17"/>
        <end position="176"/>
    </location>
</feature>
<sequence length="176" mass="18353">MIGVHAARWAALTALAAVLAASGCGIRPTGIVDAGNPPFARGYADTITVYLVRGGMLRPVTRPGIPGRPYLAVEQLHVPTTPRERTVGLHTEVHRALTVQAVNEGLGSTFERPWPLAVQQIDRSMSPGWSRTAIAQIACTAEAVPGIEGVILVGASNTGDGGGTPVSCRQFADLLP</sequence>
<evidence type="ECO:0008006" key="4">
    <source>
        <dbReference type="Google" id="ProtNLM"/>
    </source>
</evidence>
<dbReference type="AlphaFoldDB" id="A0A372GK15"/>